<evidence type="ECO:0000256" key="2">
    <source>
        <dbReference type="ARBA" id="ARBA00005336"/>
    </source>
</evidence>
<reference evidence="9" key="2">
    <citation type="submission" date="2016-12" db="EMBL/GenBank/DDBJ databases">
        <authorList>
            <person name="Gulvik C.A."/>
        </authorList>
    </citation>
    <scope>NUCLEOTIDE SEQUENCE [LARGE SCALE GENOMIC DNA]</scope>
    <source>
        <strain evidence="9">ATCC 51725</strain>
    </source>
</reference>
<keyword evidence="5 8" id="KW-0326">Glycosidase</keyword>
<comment type="catalytic activity">
    <reaction evidence="1">
        <text>Hydrolysis of terminal non-reducing N-acetyl-D-hexosamine residues in N-acetyl-beta-D-hexosaminides.</text>
        <dbReference type="EC" id="3.2.1.52"/>
    </reaction>
</comment>
<dbReference type="GO" id="GO:0004563">
    <property type="term" value="F:beta-N-acetylhexosaminidase activity"/>
    <property type="evidence" value="ECO:0007669"/>
    <property type="project" value="UniProtKB-EC"/>
</dbReference>
<evidence type="ECO:0000256" key="1">
    <source>
        <dbReference type="ARBA" id="ARBA00001231"/>
    </source>
</evidence>
<organism evidence="7 9">
    <name type="scientific">Streptococcus acidominimus</name>
    <dbReference type="NCBI Taxonomy" id="1326"/>
    <lineage>
        <taxon>Bacteria</taxon>
        <taxon>Bacillati</taxon>
        <taxon>Bacillota</taxon>
        <taxon>Bacilli</taxon>
        <taxon>Lactobacillales</taxon>
        <taxon>Streptococcaceae</taxon>
        <taxon>Streptococcus</taxon>
    </lineage>
</organism>
<dbReference type="InterPro" id="IPR050226">
    <property type="entry name" value="NagZ_Beta-hexosaminidase"/>
</dbReference>
<dbReference type="PANTHER" id="PTHR30480">
    <property type="entry name" value="BETA-HEXOSAMINIDASE-RELATED"/>
    <property type="match status" value="1"/>
</dbReference>
<sequence>MARLVDLSKKPYNLDRDQIDWVERTLTELSDEEKIGQLFVNLFFFGGDAFSGNTLTNKEIIEKYHIGGARYMNGSPEQVQGLINELQASSKVPLLVAANCDSGGDGAVKGGTYISSGAQSEASRDTRVPYLAGLVSAREETALGVNVNFDPCVDILENWRNTIVNTRSYGTTAEAVIRYTSAYLDGLTAEREVIQCIKHFPGDGTEERDQHLVLGVNELSPEAWEASFGQVYRHHIERGVEMIMAGHIALPYYQQQLNPALKDEDILPATLAPELIDGLLKTNLDFNGLVITDASHMLGMTAAMRREDYVPAAIAAGCDMFLFFNNMEEDFHFMLNGYRKGIISEERLNDAVRRILGLKAKLNLHIKQAEGRLLKDAEELAIIGCEEHLAWQREAADKSITLLKDTQANLPINPEKHRRIRLYYLEGEKGGIMDASNEVVDHLKAALERRGYEVTVNDGDSRIKGATLTYRDEVDLALTVANVVGYGAQNNYRIQWKTAMANEVPWYVHEVPTVFVSFNYTTHLHDVTMVKTAINAYHHNPNTIEALLDKLEGKADFHGVPNEHVWAKKWQAKL</sequence>
<evidence type="ECO:0000256" key="5">
    <source>
        <dbReference type="ARBA" id="ARBA00023295"/>
    </source>
</evidence>
<dbReference type="RefSeq" id="WP_075098897.1">
    <property type="nucleotide sequence ID" value="NZ_MSJL01000012.1"/>
</dbReference>
<feature type="domain" description="Glycoside hydrolase family 3 N-terminal" evidence="6">
    <location>
        <begin position="32"/>
        <end position="357"/>
    </location>
</feature>
<dbReference type="SUPFAM" id="SSF51445">
    <property type="entry name" value="(Trans)glycosidases"/>
    <property type="match status" value="1"/>
</dbReference>
<dbReference type="Pfam" id="PF00933">
    <property type="entry name" value="Glyco_hydro_3"/>
    <property type="match status" value="1"/>
</dbReference>
<dbReference type="Gene3D" id="3.40.50.1700">
    <property type="entry name" value="Glycoside hydrolase family 3 C-terminal domain"/>
    <property type="match status" value="1"/>
</dbReference>
<proteinExistence type="inferred from homology"/>
<dbReference type="GO" id="GO:0009254">
    <property type="term" value="P:peptidoglycan turnover"/>
    <property type="evidence" value="ECO:0007669"/>
    <property type="project" value="TreeGrafter"/>
</dbReference>
<keyword evidence="9" id="KW-1185">Reference proteome</keyword>
<dbReference type="Gene3D" id="3.20.20.300">
    <property type="entry name" value="Glycoside hydrolase, family 3, N-terminal domain"/>
    <property type="match status" value="1"/>
</dbReference>
<evidence type="ECO:0000313" key="10">
    <source>
        <dbReference type="Proteomes" id="UP000255213"/>
    </source>
</evidence>
<dbReference type="OrthoDB" id="9805821at2"/>
<dbReference type="InterPro" id="IPR036962">
    <property type="entry name" value="Glyco_hydro_3_N_sf"/>
</dbReference>
<gene>
    <name evidence="8" type="primary">nag3</name>
    <name evidence="7" type="ORF">BU200_03775</name>
    <name evidence="8" type="ORF">NCTC12957_01693</name>
</gene>
<evidence type="ECO:0000313" key="7">
    <source>
        <dbReference type="EMBL" id="OLF50096.1"/>
    </source>
</evidence>
<dbReference type="GO" id="GO:0005975">
    <property type="term" value="P:carbohydrate metabolic process"/>
    <property type="evidence" value="ECO:0007669"/>
    <property type="project" value="InterPro"/>
</dbReference>
<evidence type="ECO:0000313" key="8">
    <source>
        <dbReference type="EMBL" id="SUN08104.1"/>
    </source>
</evidence>
<dbReference type="InterPro" id="IPR036881">
    <property type="entry name" value="Glyco_hydro_3_C_sf"/>
</dbReference>
<evidence type="ECO:0000256" key="3">
    <source>
        <dbReference type="ARBA" id="ARBA00012663"/>
    </source>
</evidence>
<dbReference type="EC" id="3.2.1.52" evidence="3"/>
<evidence type="ECO:0000256" key="4">
    <source>
        <dbReference type="ARBA" id="ARBA00022801"/>
    </source>
</evidence>
<protein>
    <recommendedName>
        <fullName evidence="3">beta-N-acetylhexosaminidase</fullName>
        <ecNumber evidence="3">3.2.1.52</ecNumber>
    </recommendedName>
</protein>
<dbReference type="Proteomes" id="UP000255213">
    <property type="component" value="Unassembled WGS sequence"/>
</dbReference>
<keyword evidence="4 7" id="KW-0378">Hydrolase</keyword>
<dbReference type="InterPro" id="IPR017853">
    <property type="entry name" value="GH"/>
</dbReference>
<dbReference type="PANTHER" id="PTHR30480:SF13">
    <property type="entry name" value="BETA-HEXOSAMINIDASE"/>
    <property type="match status" value="1"/>
</dbReference>
<dbReference type="AlphaFoldDB" id="A0A1Q8EE73"/>
<dbReference type="EMBL" id="UHEN01000001">
    <property type="protein sequence ID" value="SUN08104.1"/>
    <property type="molecule type" value="Genomic_DNA"/>
</dbReference>
<accession>A0A1Q8EE73</accession>
<comment type="similarity">
    <text evidence="2">Belongs to the glycosyl hydrolase 3 family.</text>
</comment>
<evidence type="ECO:0000313" key="9">
    <source>
        <dbReference type="Proteomes" id="UP000186437"/>
    </source>
</evidence>
<reference evidence="8 10" key="3">
    <citation type="submission" date="2018-06" db="EMBL/GenBank/DDBJ databases">
        <authorList>
            <consortium name="Pathogen Informatics"/>
            <person name="Doyle S."/>
        </authorList>
    </citation>
    <scope>NUCLEOTIDE SEQUENCE [LARGE SCALE GENOMIC DNA]</scope>
    <source>
        <strain evidence="8 10">NCTC12957</strain>
    </source>
</reference>
<evidence type="ECO:0000259" key="6">
    <source>
        <dbReference type="Pfam" id="PF00933"/>
    </source>
</evidence>
<name>A0A1Q8EE73_STRAI</name>
<dbReference type="Proteomes" id="UP000186437">
    <property type="component" value="Unassembled WGS sequence"/>
</dbReference>
<dbReference type="InterPro" id="IPR001764">
    <property type="entry name" value="Glyco_hydro_3_N"/>
</dbReference>
<dbReference type="EMBL" id="MSJL01000012">
    <property type="protein sequence ID" value="OLF50096.1"/>
    <property type="molecule type" value="Genomic_DNA"/>
</dbReference>
<reference evidence="7" key="1">
    <citation type="submission" date="2016-12" db="EMBL/GenBank/DDBJ databases">
        <authorList>
            <person name="Song W.-J."/>
            <person name="Kurnit D.M."/>
        </authorList>
    </citation>
    <scope>NUCLEOTIDE SEQUENCE [LARGE SCALE GENOMIC DNA]</scope>
    <source>
        <strain evidence="7">ATCC 51725</strain>
    </source>
</reference>